<keyword evidence="2" id="KW-1185">Reference proteome</keyword>
<organism evidence="1 2">
    <name type="scientific">Gigaspora margarita</name>
    <dbReference type="NCBI Taxonomy" id="4874"/>
    <lineage>
        <taxon>Eukaryota</taxon>
        <taxon>Fungi</taxon>
        <taxon>Fungi incertae sedis</taxon>
        <taxon>Mucoromycota</taxon>
        <taxon>Glomeromycotina</taxon>
        <taxon>Glomeromycetes</taxon>
        <taxon>Diversisporales</taxon>
        <taxon>Gigasporaceae</taxon>
        <taxon>Gigaspora</taxon>
    </lineage>
</organism>
<name>A0ABN7VR90_GIGMA</name>
<comment type="caution">
    <text evidence="1">The sequence shown here is derived from an EMBL/GenBank/DDBJ whole genome shotgun (WGS) entry which is preliminary data.</text>
</comment>
<dbReference type="Proteomes" id="UP000789901">
    <property type="component" value="Unassembled WGS sequence"/>
</dbReference>
<reference evidence="1 2" key="1">
    <citation type="submission" date="2021-06" db="EMBL/GenBank/DDBJ databases">
        <authorList>
            <person name="Kallberg Y."/>
            <person name="Tangrot J."/>
            <person name="Rosling A."/>
        </authorList>
    </citation>
    <scope>NUCLEOTIDE SEQUENCE [LARGE SCALE GENOMIC DNA]</scope>
    <source>
        <strain evidence="1 2">120-4 pot B 10/14</strain>
    </source>
</reference>
<protein>
    <submittedName>
        <fullName evidence="1">36441_t:CDS:1</fullName>
    </submittedName>
</protein>
<gene>
    <name evidence="1" type="ORF">GMARGA_LOCUS21527</name>
</gene>
<accession>A0ABN7VR90</accession>
<evidence type="ECO:0000313" key="1">
    <source>
        <dbReference type="EMBL" id="CAG8792870.1"/>
    </source>
</evidence>
<proteinExistence type="predicted"/>
<evidence type="ECO:0000313" key="2">
    <source>
        <dbReference type="Proteomes" id="UP000789901"/>
    </source>
</evidence>
<dbReference type="EMBL" id="CAJVQB010019939">
    <property type="protein sequence ID" value="CAG8792870.1"/>
    <property type="molecule type" value="Genomic_DNA"/>
</dbReference>
<sequence length="111" mass="13072">MRYIANLLLPLNTYKAWIKEEESIKKINFIKSHGTYENNEFGSWTEYYVCSHAGKMQVHYDHIEGENSQKKCQVQKKIKKSWLHTPGSHANIQCLKKSKETIAKIKRFAQQ</sequence>